<keyword evidence="1" id="KW-0812">Transmembrane</keyword>
<reference evidence="2 3" key="1">
    <citation type="submission" date="2021-05" db="EMBL/GenBank/DDBJ databases">
        <title>Complete Genome Sequence of Latilactobacillus sp. Strain WDN19, a High D-Aspartate-producing Lactic Acid Bacterium Isolated from a Japanese Pickle.</title>
        <authorList>
            <person name="Kajitani K."/>
            <person name="Takahashi S."/>
        </authorList>
    </citation>
    <scope>NUCLEOTIDE SEQUENCE [LARGE SCALE GENOMIC DNA]</scope>
    <source>
        <strain evidence="2 3">WDN19</strain>
    </source>
</reference>
<accession>A0ABN6GIV5</accession>
<dbReference type="EMBL" id="AP024685">
    <property type="protein sequence ID" value="BCX30122.1"/>
    <property type="molecule type" value="Genomic_DNA"/>
</dbReference>
<keyword evidence="1" id="KW-1133">Transmembrane helix</keyword>
<protein>
    <submittedName>
        <fullName evidence="2">Uncharacterized protein</fullName>
    </submittedName>
</protein>
<keyword evidence="1" id="KW-0472">Membrane</keyword>
<evidence type="ECO:0000313" key="2">
    <source>
        <dbReference type="EMBL" id="BCX30122.1"/>
    </source>
</evidence>
<sequence>MFVAMVFKITDAVPHGGPIVGVLGATNNIGLFFLSILAGVAVAVAILTTFKVRKARKA</sequence>
<evidence type="ECO:0000256" key="1">
    <source>
        <dbReference type="SAM" id="Phobius"/>
    </source>
</evidence>
<name>A0ABN6GIV5_LATCU</name>
<feature type="transmembrane region" description="Helical" evidence="1">
    <location>
        <begin position="29"/>
        <end position="50"/>
    </location>
</feature>
<keyword evidence="3" id="KW-1185">Reference proteome</keyword>
<dbReference type="Proteomes" id="UP000825100">
    <property type="component" value="Chromosome"/>
</dbReference>
<organism evidence="2 3">
    <name type="scientific">Latilactobacillus curvatus</name>
    <name type="common">Lactobacillus curvatus</name>
    <dbReference type="NCBI Taxonomy" id="28038"/>
    <lineage>
        <taxon>Bacteria</taxon>
        <taxon>Bacillati</taxon>
        <taxon>Bacillota</taxon>
        <taxon>Bacilli</taxon>
        <taxon>Lactobacillales</taxon>
        <taxon>Lactobacillaceae</taxon>
        <taxon>Latilactobacillus</taxon>
    </lineage>
</organism>
<proteinExistence type="predicted"/>
<evidence type="ECO:0000313" key="3">
    <source>
        <dbReference type="Proteomes" id="UP000825100"/>
    </source>
</evidence>
<gene>
    <name evidence="2" type="ORF">LTWDN19_06890</name>
</gene>